<reference evidence="1 2" key="1">
    <citation type="submission" date="2018-11" db="EMBL/GenBank/DDBJ databases">
        <title>Rhizobium chutanense sp. nov., isolated from root nodules of Phaseolus vulgaris in China.</title>
        <authorList>
            <person name="Huo Y."/>
        </authorList>
    </citation>
    <scope>NUCLEOTIDE SEQUENCE [LARGE SCALE GENOMIC DNA]</scope>
    <source>
        <strain evidence="1 2">C16</strain>
    </source>
</reference>
<gene>
    <name evidence="1" type="ORF">EFR84_11350</name>
</gene>
<dbReference type="Proteomes" id="UP000278081">
    <property type="component" value="Unassembled WGS sequence"/>
</dbReference>
<protein>
    <submittedName>
        <fullName evidence="1">Uncharacterized protein</fullName>
    </submittedName>
</protein>
<dbReference type="OrthoDB" id="8397839at2"/>
<comment type="caution">
    <text evidence="1">The sequence shown here is derived from an EMBL/GenBank/DDBJ whole genome shotgun (WGS) entry which is preliminary data.</text>
</comment>
<dbReference type="AlphaFoldDB" id="A0A432P3Q4"/>
<dbReference type="RefSeq" id="WP_126908963.1">
    <property type="nucleotide sequence ID" value="NZ_ML133755.1"/>
</dbReference>
<dbReference type="EMBL" id="RJTJ01000008">
    <property type="protein sequence ID" value="RUM06787.1"/>
    <property type="molecule type" value="Genomic_DNA"/>
</dbReference>
<organism evidence="1 2">
    <name type="scientific">Rhizobium chutanense</name>
    <dbReference type="NCBI Taxonomy" id="2035448"/>
    <lineage>
        <taxon>Bacteria</taxon>
        <taxon>Pseudomonadati</taxon>
        <taxon>Pseudomonadota</taxon>
        <taxon>Alphaproteobacteria</taxon>
        <taxon>Hyphomicrobiales</taxon>
        <taxon>Rhizobiaceae</taxon>
        <taxon>Rhizobium/Agrobacterium group</taxon>
        <taxon>Rhizobium</taxon>
    </lineage>
</organism>
<sequence>MVTEPGLNRDGRLLLYRAAQFIDRHGRAYPLSLESDKRGAEVAVAGGYAERLADDPHFVTVTEKGRGYIDALMRAE</sequence>
<accession>A0A432P3Q4</accession>
<evidence type="ECO:0000313" key="2">
    <source>
        <dbReference type="Proteomes" id="UP000278081"/>
    </source>
</evidence>
<evidence type="ECO:0000313" key="1">
    <source>
        <dbReference type="EMBL" id="RUM06787.1"/>
    </source>
</evidence>
<name>A0A432P3Q4_9HYPH</name>
<proteinExistence type="predicted"/>